<accession>A0A1F5L675</accession>
<dbReference type="EC" id="3.1.1.-" evidence="3"/>
<protein>
    <recommendedName>
        <fullName evidence="3">Carboxylic ester hydrolase</fullName>
        <ecNumber evidence="3">3.1.1.-</ecNumber>
    </recommendedName>
</protein>
<evidence type="ECO:0000256" key="2">
    <source>
        <dbReference type="ARBA" id="ARBA00022801"/>
    </source>
</evidence>
<proteinExistence type="inferred from homology"/>
<comment type="similarity">
    <text evidence="1 3">Belongs to the type-B carboxylesterase/lipase family.</text>
</comment>
<evidence type="ECO:0000256" key="3">
    <source>
        <dbReference type="RuleBase" id="RU361235"/>
    </source>
</evidence>
<reference evidence="5 6" key="1">
    <citation type="journal article" date="2016" name="Sci. Rep.">
        <title>Penicillium arizonense, a new, genome sequenced fungal species, reveals a high chemical diversity in secreted metabolites.</title>
        <authorList>
            <person name="Grijseels S."/>
            <person name="Nielsen J.C."/>
            <person name="Randelovic M."/>
            <person name="Nielsen J."/>
            <person name="Nielsen K.F."/>
            <person name="Workman M."/>
            <person name="Frisvad J.C."/>
        </authorList>
    </citation>
    <scope>NUCLEOTIDE SEQUENCE [LARGE SCALE GENOMIC DNA]</scope>
    <source>
        <strain evidence="5 6">CBS 141311</strain>
    </source>
</reference>
<sequence>MQTTRKTAKSLGHRGTIQGLIISNNQNKDLCTYYGGVRYGLPVSERWRRAKPLPDTYTYGTDKNPGDCTTGAGVCPQPGFLNLSPENPDIWDEDCFQCNVWVPIGEPPEGGWPVFVFLHGGWLQFGTPNSFNAAALIGETDFKCVVVMPAYRVNLFGFLYSAELEADAASVGESVGNHGFWDQRLALEWTRESASLFGGDPANITISGYSAGANSVFHQLAYDLRQPASKALVRQVCIWSNSPAVQPKQPTETQSQFNELLTALNIPLSLPASEKIYRLRSVPAKTLISITKTLSLHQFRPTTDGSFISPTLFDSLDNGSFASTLLSRNIRVIIGECADEHFLYNTWFPPKSNTLSALRTRLIADYPEHIVDALMAMYYPDGKLPANCKNWDVDAWGRCYADMQVHFMQRGFAYTLTHNTAGVDASRLLYRYRIEWRAKCIDATIPVEWGVTHSSDYPIWFWGNGKVLEEGEKEVVERAFNGPLSSFVKLGGGGEFGWGTCGPRSVRTLKGDGSVVIWEDENWEEGVRVWKRLRDADKGKTRL</sequence>
<dbReference type="InterPro" id="IPR002018">
    <property type="entry name" value="CarbesteraseB"/>
</dbReference>
<evidence type="ECO:0000313" key="6">
    <source>
        <dbReference type="Proteomes" id="UP000177622"/>
    </source>
</evidence>
<dbReference type="PROSITE" id="PS00122">
    <property type="entry name" value="CARBOXYLESTERASE_B_1"/>
    <property type="match status" value="1"/>
</dbReference>
<dbReference type="SUPFAM" id="SSF53474">
    <property type="entry name" value="alpha/beta-Hydrolases"/>
    <property type="match status" value="1"/>
</dbReference>
<dbReference type="Proteomes" id="UP000177622">
    <property type="component" value="Unassembled WGS sequence"/>
</dbReference>
<organism evidence="5 6">
    <name type="scientific">Penicillium arizonense</name>
    <dbReference type="NCBI Taxonomy" id="1835702"/>
    <lineage>
        <taxon>Eukaryota</taxon>
        <taxon>Fungi</taxon>
        <taxon>Dikarya</taxon>
        <taxon>Ascomycota</taxon>
        <taxon>Pezizomycotina</taxon>
        <taxon>Eurotiomycetes</taxon>
        <taxon>Eurotiomycetidae</taxon>
        <taxon>Eurotiales</taxon>
        <taxon>Aspergillaceae</taxon>
        <taxon>Penicillium</taxon>
    </lineage>
</organism>
<comment type="caution">
    <text evidence="5">The sequence shown here is derived from an EMBL/GenBank/DDBJ whole genome shotgun (WGS) entry which is preliminary data.</text>
</comment>
<dbReference type="Gene3D" id="3.40.50.1820">
    <property type="entry name" value="alpha/beta hydrolase"/>
    <property type="match status" value="1"/>
</dbReference>
<evidence type="ECO:0000313" key="5">
    <source>
        <dbReference type="EMBL" id="OGE48723.1"/>
    </source>
</evidence>
<dbReference type="GO" id="GO:0072330">
    <property type="term" value="P:monocarboxylic acid biosynthetic process"/>
    <property type="evidence" value="ECO:0007669"/>
    <property type="project" value="UniProtKB-ARBA"/>
</dbReference>
<evidence type="ECO:0000259" key="4">
    <source>
        <dbReference type="Pfam" id="PF00135"/>
    </source>
</evidence>
<feature type="domain" description="Carboxylesterase type B" evidence="4">
    <location>
        <begin position="14"/>
        <end position="491"/>
    </location>
</feature>
<dbReference type="GeneID" id="34580704"/>
<dbReference type="GO" id="GO:0016787">
    <property type="term" value="F:hydrolase activity"/>
    <property type="evidence" value="ECO:0007669"/>
    <property type="project" value="UniProtKB-KW"/>
</dbReference>
<keyword evidence="6" id="KW-1185">Reference proteome</keyword>
<dbReference type="PANTHER" id="PTHR43142">
    <property type="entry name" value="CARBOXYLIC ESTER HYDROLASE"/>
    <property type="match status" value="1"/>
</dbReference>
<keyword evidence="2 3" id="KW-0378">Hydrolase</keyword>
<dbReference type="EMBL" id="LXJU01000026">
    <property type="protein sequence ID" value="OGE48723.1"/>
    <property type="molecule type" value="Genomic_DNA"/>
</dbReference>
<dbReference type="Pfam" id="PF00135">
    <property type="entry name" value="COesterase"/>
    <property type="match status" value="1"/>
</dbReference>
<dbReference type="InterPro" id="IPR019826">
    <property type="entry name" value="Carboxylesterase_B_AS"/>
</dbReference>
<evidence type="ECO:0000256" key="1">
    <source>
        <dbReference type="ARBA" id="ARBA00005964"/>
    </source>
</evidence>
<dbReference type="AlphaFoldDB" id="A0A1F5L675"/>
<dbReference type="RefSeq" id="XP_022484178.1">
    <property type="nucleotide sequence ID" value="XM_022635970.1"/>
</dbReference>
<dbReference type="InterPro" id="IPR029058">
    <property type="entry name" value="AB_hydrolase_fold"/>
</dbReference>
<name>A0A1F5L675_PENAI</name>
<dbReference type="PANTHER" id="PTHR43142:SF4">
    <property type="entry name" value="CARBOXYLIC ESTER HYDROLASE"/>
    <property type="match status" value="1"/>
</dbReference>
<dbReference type="STRING" id="1835702.A0A1F5L675"/>
<gene>
    <name evidence="5" type="ORF">PENARI_c026G07808</name>
</gene>
<dbReference type="GO" id="GO:0017000">
    <property type="term" value="P:antibiotic biosynthetic process"/>
    <property type="evidence" value="ECO:0007669"/>
    <property type="project" value="UniProtKB-ARBA"/>
</dbReference>
<dbReference type="OrthoDB" id="6846267at2759"/>